<comment type="pathway">
    <text evidence="1">Mycotoxin biosynthesis.</text>
</comment>
<proteinExistence type="inferred from homology"/>
<dbReference type="OrthoDB" id="37659at2759"/>
<dbReference type="PANTHER" id="PTHR43669">
    <property type="entry name" value="5-KETO-D-GLUCONATE 5-REDUCTASE"/>
    <property type="match status" value="1"/>
</dbReference>
<gene>
    <name evidence="5" type="ORF">DOTSEDRAFT_87848</name>
</gene>
<evidence type="ECO:0000256" key="4">
    <source>
        <dbReference type="ARBA" id="ARBA00023002"/>
    </source>
</evidence>
<dbReference type="AlphaFoldDB" id="N1PQ47"/>
<dbReference type="PROSITE" id="PS00061">
    <property type="entry name" value="ADH_SHORT"/>
    <property type="match status" value="1"/>
</dbReference>
<dbReference type="HOGENOM" id="CLU_010194_2_6_1"/>
<evidence type="ECO:0000256" key="1">
    <source>
        <dbReference type="ARBA" id="ARBA00004685"/>
    </source>
</evidence>
<sequence length="268" mass="29954">MTFPYKNVLLIGATSGIGARFAQTLIDNDVFVIGVGRRKDRLEAFVQKAGKEKADYRVHDMNDLEDTPAFVSELFKSHPEIDFVFLNSGIQRALDFTSPSNVSLDTFNLELKTNYTAPVYLTQAILPYLASQSRPTALAFTTSQLALITLHSRPNYGASKAALHHFILALREQLRKAGQSTRIVELYPPAVQTELHDSKNQPDLKNGGEIGMPLEDFNQELWEGLKAGKEDVVVGSAKPIWDAIETPRREQDKKFNDVMDEALKDFLA</sequence>
<evidence type="ECO:0008006" key="7">
    <source>
        <dbReference type="Google" id="ProtNLM"/>
    </source>
</evidence>
<dbReference type="STRING" id="675120.N1PQ47"/>
<dbReference type="InterPro" id="IPR002347">
    <property type="entry name" value="SDR_fam"/>
</dbReference>
<dbReference type="GO" id="GO:0016491">
    <property type="term" value="F:oxidoreductase activity"/>
    <property type="evidence" value="ECO:0007669"/>
    <property type="project" value="UniProtKB-KW"/>
</dbReference>
<comment type="similarity">
    <text evidence="2">Belongs to the short-chain dehydrogenases/reductases (SDR) family.</text>
</comment>
<reference evidence="6" key="1">
    <citation type="journal article" date="2012" name="PLoS Genet.">
        <title>The genomes of the fungal plant pathogens Cladosporium fulvum and Dothistroma septosporum reveal adaptation to different hosts and lifestyles but also signatures of common ancestry.</title>
        <authorList>
            <person name="de Wit P.J.G.M."/>
            <person name="van der Burgt A."/>
            <person name="Oekmen B."/>
            <person name="Stergiopoulos I."/>
            <person name="Abd-Elsalam K.A."/>
            <person name="Aerts A.L."/>
            <person name="Bahkali A.H."/>
            <person name="Beenen H.G."/>
            <person name="Chettri P."/>
            <person name="Cox M.P."/>
            <person name="Datema E."/>
            <person name="de Vries R.P."/>
            <person name="Dhillon B."/>
            <person name="Ganley A.R."/>
            <person name="Griffiths S.A."/>
            <person name="Guo Y."/>
            <person name="Hamelin R.C."/>
            <person name="Henrissat B."/>
            <person name="Kabir M.S."/>
            <person name="Jashni M.K."/>
            <person name="Kema G."/>
            <person name="Klaubauf S."/>
            <person name="Lapidus A."/>
            <person name="Levasseur A."/>
            <person name="Lindquist E."/>
            <person name="Mehrabi R."/>
            <person name="Ohm R.A."/>
            <person name="Owen T.J."/>
            <person name="Salamov A."/>
            <person name="Schwelm A."/>
            <person name="Schijlen E."/>
            <person name="Sun H."/>
            <person name="van den Burg H.A."/>
            <person name="van Ham R.C.H.J."/>
            <person name="Zhang S."/>
            <person name="Goodwin S.B."/>
            <person name="Grigoriev I.V."/>
            <person name="Collemare J."/>
            <person name="Bradshaw R.E."/>
        </authorList>
    </citation>
    <scope>NUCLEOTIDE SEQUENCE [LARGE SCALE GENOMIC DNA]</scope>
    <source>
        <strain evidence="6">NZE10 / CBS 128990</strain>
    </source>
</reference>
<name>N1PQ47_DOTSN</name>
<dbReference type="Gene3D" id="3.40.50.720">
    <property type="entry name" value="NAD(P)-binding Rossmann-like Domain"/>
    <property type="match status" value="1"/>
</dbReference>
<evidence type="ECO:0000313" key="6">
    <source>
        <dbReference type="Proteomes" id="UP000016933"/>
    </source>
</evidence>
<dbReference type="InterPro" id="IPR036291">
    <property type="entry name" value="NAD(P)-bd_dom_sf"/>
</dbReference>
<accession>N1PQ47</accession>
<protein>
    <recommendedName>
        <fullName evidence="7">Short-chain dehydrogenase/oxidoreductase</fullName>
    </recommendedName>
</protein>
<dbReference type="PRINTS" id="PR00081">
    <property type="entry name" value="GDHRDH"/>
</dbReference>
<evidence type="ECO:0000313" key="5">
    <source>
        <dbReference type="EMBL" id="EME45517.1"/>
    </source>
</evidence>
<dbReference type="PANTHER" id="PTHR43669:SF11">
    <property type="entry name" value="SHORT-CHAIN DEHYDROGENASE_OXIDOREDUCTASE"/>
    <property type="match status" value="1"/>
</dbReference>
<keyword evidence="3" id="KW-0521">NADP</keyword>
<evidence type="ECO:0000256" key="3">
    <source>
        <dbReference type="ARBA" id="ARBA00022857"/>
    </source>
</evidence>
<dbReference type="EMBL" id="KB446538">
    <property type="protein sequence ID" value="EME45517.1"/>
    <property type="molecule type" value="Genomic_DNA"/>
</dbReference>
<reference evidence="5 6" key="2">
    <citation type="journal article" date="2012" name="PLoS Pathog.">
        <title>Diverse lifestyles and strategies of plant pathogenesis encoded in the genomes of eighteen Dothideomycetes fungi.</title>
        <authorList>
            <person name="Ohm R.A."/>
            <person name="Feau N."/>
            <person name="Henrissat B."/>
            <person name="Schoch C.L."/>
            <person name="Horwitz B.A."/>
            <person name="Barry K.W."/>
            <person name="Condon B.J."/>
            <person name="Copeland A.C."/>
            <person name="Dhillon B."/>
            <person name="Glaser F."/>
            <person name="Hesse C.N."/>
            <person name="Kosti I."/>
            <person name="LaButti K."/>
            <person name="Lindquist E.A."/>
            <person name="Lucas S."/>
            <person name="Salamov A.A."/>
            <person name="Bradshaw R.E."/>
            <person name="Ciuffetti L."/>
            <person name="Hamelin R.C."/>
            <person name="Kema G.H.J."/>
            <person name="Lawrence C."/>
            <person name="Scott J.A."/>
            <person name="Spatafora J.W."/>
            <person name="Turgeon B.G."/>
            <person name="de Wit P.J.G.M."/>
            <person name="Zhong S."/>
            <person name="Goodwin S.B."/>
            <person name="Grigoriev I.V."/>
        </authorList>
    </citation>
    <scope>NUCLEOTIDE SEQUENCE [LARGE SCALE GENOMIC DNA]</scope>
    <source>
        <strain evidence="6">NZE10 / CBS 128990</strain>
    </source>
</reference>
<dbReference type="OMA" id="IAFNSWE"/>
<dbReference type="Proteomes" id="UP000016933">
    <property type="component" value="Unassembled WGS sequence"/>
</dbReference>
<organism evidence="5 6">
    <name type="scientific">Dothistroma septosporum (strain NZE10 / CBS 128990)</name>
    <name type="common">Red band needle blight fungus</name>
    <name type="synonym">Mycosphaerella pini</name>
    <dbReference type="NCBI Taxonomy" id="675120"/>
    <lineage>
        <taxon>Eukaryota</taxon>
        <taxon>Fungi</taxon>
        <taxon>Dikarya</taxon>
        <taxon>Ascomycota</taxon>
        <taxon>Pezizomycotina</taxon>
        <taxon>Dothideomycetes</taxon>
        <taxon>Dothideomycetidae</taxon>
        <taxon>Mycosphaerellales</taxon>
        <taxon>Mycosphaerellaceae</taxon>
        <taxon>Dothistroma</taxon>
    </lineage>
</organism>
<keyword evidence="4" id="KW-0560">Oxidoreductase</keyword>
<evidence type="ECO:0000256" key="2">
    <source>
        <dbReference type="ARBA" id="ARBA00006484"/>
    </source>
</evidence>
<dbReference type="eggNOG" id="KOG1204">
    <property type="taxonomic scope" value="Eukaryota"/>
</dbReference>
<dbReference type="InterPro" id="IPR020904">
    <property type="entry name" value="Sc_DH/Rdtase_CS"/>
</dbReference>
<keyword evidence="6" id="KW-1185">Reference proteome</keyword>
<dbReference type="SUPFAM" id="SSF51735">
    <property type="entry name" value="NAD(P)-binding Rossmann-fold domains"/>
    <property type="match status" value="1"/>
</dbReference>
<dbReference type="Pfam" id="PF00106">
    <property type="entry name" value="adh_short"/>
    <property type="match status" value="1"/>
</dbReference>